<comment type="cofactor">
    <cofactor evidence="1">
        <name>Fe(3+)</name>
        <dbReference type="ChEBI" id="CHEBI:29034"/>
    </cofactor>
</comment>
<sequence length="297" mass="33409">MSDQKFTDSVIEAMGPGTNPRMKEVLTSLIQHIHDFARDVNLTIPEWQMGMEFINQIGQMSDDKRSESILVSDVLGLESLVDSLTYDTLESTDQKFTPSAIIGPFYREGSPHYKNGETIIQQEVGGEKCYVSGKVTDAYGDPLSGATIEVWHTAPNGLYEQQDENQVEYNLRGTFTSDENGDYSFICLKPTAYPIPYDGPAGQLLQIMERHPYRPSHIHWMVSKPGYRTLVTQIYDAQDPYTKNDSTFCVKGDLIVDFLPAKESLAKEKNVSCTLDYNIALQTTEDFEKAKSKKTSN</sequence>
<comment type="similarity">
    <text evidence="2">Belongs to the intradiol ring-cleavage dioxygenase family.</text>
</comment>
<comment type="caution">
    <text evidence="8">The sequence shown here is derived from an EMBL/GenBank/DDBJ whole genome shotgun (WGS) entry which is preliminary data.</text>
</comment>
<dbReference type="PANTHER" id="PTHR33711:SF7">
    <property type="entry name" value="INTRADIOL RING-CLEAVAGE DIOXYGENASES DOMAIN-CONTAINING PROTEIN-RELATED"/>
    <property type="match status" value="1"/>
</dbReference>
<organism evidence="8 9">
    <name type="scientific">Trichomonascus ciferrii</name>
    <dbReference type="NCBI Taxonomy" id="44093"/>
    <lineage>
        <taxon>Eukaryota</taxon>
        <taxon>Fungi</taxon>
        <taxon>Dikarya</taxon>
        <taxon>Ascomycota</taxon>
        <taxon>Saccharomycotina</taxon>
        <taxon>Dipodascomycetes</taxon>
        <taxon>Dipodascales</taxon>
        <taxon>Trichomonascaceae</taxon>
        <taxon>Trichomonascus</taxon>
        <taxon>Trichomonascus ciferrii complex</taxon>
    </lineage>
</organism>
<protein>
    <recommendedName>
        <fullName evidence="7">Intradiol ring-cleavage dioxygenases domain-containing protein</fullName>
    </recommendedName>
</protein>
<dbReference type="EMBL" id="SWFS01000427">
    <property type="protein sequence ID" value="KAA8904634.1"/>
    <property type="molecule type" value="Genomic_DNA"/>
</dbReference>
<evidence type="ECO:0000256" key="1">
    <source>
        <dbReference type="ARBA" id="ARBA00001965"/>
    </source>
</evidence>
<gene>
    <name evidence="8" type="ORF">TRICI_005440</name>
</gene>
<dbReference type="OrthoDB" id="5238185at2759"/>
<name>A0A642UZ72_9ASCO</name>
<dbReference type="Gene3D" id="2.60.130.10">
    <property type="entry name" value="Aromatic compound dioxygenase"/>
    <property type="match status" value="1"/>
</dbReference>
<reference evidence="8" key="1">
    <citation type="journal article" date="2019" name="G3 (Bethesda)">
        <title>Genome Assemblies of Two Rare Opportunistic Yeast Pathogens: Diutina rugosa (syn. Candida rugosa) and Trichomonascus ciferrii (syn. Candida ciferrii).</title>
        <authorList>
            <person name="Mixao V."/>
            <person name="Saus E."/>
            <person name="Hansen A.P."/>
            <person name="Lass-Florl C."/>
            <person name="Gabaldon T."/>
        </authorList>
    </citation>
    <scope>NUCLEOTIDE SEQUENCE</scope>
    <source>
        <strain evidence="8">CBS 4856</strain>
    </source>
</reference>
<evidence type="ECO:0000256" key="6">
    <source>
        <dbReference type="ARBA" id="ARBA00023004"/>
    </source>
</evidence>
<keyword evidence="6" id="KW-0408">Iron</keyword>
<dbReference type="SUPFAM" id="SSF49482">
    <property type="entry name" value="Aromatic compound dioxygenase"/>
    <property type="match status" value="1"/>
</dbReference>
<feature type="domain" description="Intradiol ring-cleavage dioxygenases" evidence="7">
    <location>
        <begin position="131"/>
        <end position="159"/>
    </location>
</feature>
<evidence type="ECO:0000256" key="4">
    <source>
        <dbReference type="ARBA" id="ARBA00022964"/>
    </source>
</evidence>
<dbReference type="PANTHER" id="PTHR33711">
    <property type="entry name" value="DIOXYGENASE, PUTATIVE (AFU_ORTHOLOGUE AFUA_2G02910)-RELATED"/>
    <property type="match status" value="1"/>
</dbReference>
<dbReference type="GO" id="GO:0008199">
    <property type="term" value="F:ferric iron binding"/>
    <property type="evidence" value="ECO:0007669"/>
    <property type="project" value="InterPro"/>
</dbReference>
<dbReference type="InterPro" id="IPR015889">
    <property type="entry name" value="Intradiol_dOase_core"/>
</dbReference>
<proteinExistence type="inferred from homology"/>
<evidence type="ECO:0000313" key="9">
    <source>
        <dbReference type="Proteomes" id="UP000761534"/>
    </source>
</evidence>
<keyword evidence="9" id="KW-1185">Reference proteome</keyword>
<dbReference type="InterPro" id="IPR000627">
    <property type="entry name" value="Intradiol_dOase_C"/>
</dbReference>
<dbReference type="GO" id="GO:0009712">
    <property type="term" value="P:catechol-containing compound metabolic process"/>
    <property type="evidence" value="ECO:0007669"/>
    <property type="project" value="InterPro"/>
</dbReference>
<dbReference type="AlphaFoldDB" id="A0A642UZ72"/>
<evidence type="ECO:0000256" key="3">
    <source>
        <dbReference type="ARBA" id="ARBA00022723"/>
    </source>
</evidence>
<evidence type="ECO:0000259" key="7">
    <source>
        <dbReference type="PROSITE" id="PS00083"/>
    </source>
</evidence>
<dbReference type="CDD" id="cd03461">
    <property type="entry name" value="1_2-HQD"/>
    <property type="match status" value="1"/>
</dbReference>
<dbReference type="Pfam" id="PF04444">
    <property type="entry name" value="Dioxygenase_N"/>
    <property type="match status" value="1"/>
</dbReference>
<dbReference type="InterPro" id="IPR039390">
    <property type="entry name" value="1_2-HQD/HQD"/>
</dbReference>
<dbReference type="VEuPathDB" id="FungiDB:TRICI_005440"/>
<evidence type="ECO:0000313" key="8">
    <source>
        <dbReference type="EMBL" id="KAA8904634.1"/>
    </source>
</evidence>
<keyword evidence="4" id="KW-0223">Dioxygenase</keyword>
<evidence type="ECO:0000256" key="5">
    <source>
        <dbReference type="ARBA" id="ARBA00023002"/>
    </source>
</evidence>
<dbReference type="Proteomes" id="UP000761534">
    <property type="component" value="Unassembled WGS sequence"/>
</dbReference>
<evidence type="ECO:0000256" key="2">
    <source>
        <dbReference type="ARBA" id="ARBA00007825"/>
    </source>
</evidence>
<keyword evidence="5" id="KW-0560">Oxidoreductase</keyword>
<dbReference type="InterPro" id="IPR050770">
    <property type="entry name" value="Intradiol_RC_Dioxygenase"/>
</dbReference>
<dbReference type="PROSITE" id="PS00083">
    <property type="entry name" value="INTRADIOL_DIOXYGENAS"/>
    <property type="match status" value="1"/>
</dbReference>
<dbReference type="InterPro" id="IPR007535">
    <property type="entry name" value="Catechol_dOase_N"/>
</dbReference>
<accession>A0A642UZ72</accession>
<dbReference type="GO" id="GO:0018576">
    <property type="term" value="F:catechol 1,2-dioxygenase activity"/>
    <property type="evidence" value="ECO:0007669"/>
    <property type="project" value="InterPro"/>
</dbReference>
<keyword evidence="3" id="KW-0479">Metal-binding</keyword>
<dbReference type="Pfam" id="PF00775">
    <property type="entry name" value="Dioxygenase_C"/>
    <property type="match status" value="1"/>
</dbReference>